<reference evidence="2" key="1">
    <citation type="submission" date="2023-07" db="EMBL/GenBank/DDBJ databases">
        <title>30 novel species of actinomycetes from the DSMZ collection.</title>
        <authorList>
            <person name="Nouioui I."/>
        </authorList>
    </citation>
    <scope>NUCLEOTIDE SEQUENCE [LARGE SCALE GENOMIC DNA]</scope>
    <source>
        <strain evidence="2">DSM 42041</strain>
    </source>
</reference>
<sequence>MKQLASVTVPSAARRAITHSVPGQLDMRISLSPAAVHTVRRVVADHLRLWDAGLDDLPERTLRAVTALLTAALPPGPDARQDVHLLVQRVPGGLCVNVRHCPATAPATARLMAALGAIADDSGVSAESSGVDTWATILHRAPGEDQ</sequence>
<evidence type="ECO:0008006" key="3">
    <source>
        <dbReference type="Google" id="ProtNLM"/>
    </source>
</evidence>
<accession>A0ABU2NN43</accession>
<dbReference type="EMBL" id="JAVREQ010000003">
    <property type="protein sequence ID" value="MDT0378401.1"/>
    <property type="molecule type" value="Genomic_DNA"/>
</dbReference>
<evidence type="ECO:0000313" key="2">
    <source>
        <dbReference type="Proteomes" id="UP001183414"/>
    </source>
</evidence>
<organism evidence="1 2">
    <name type="scientific">Streptomyces hazeniae</name>
    <dbReference type="NCBI Taxonomy" id="3075538"/>
    <lineage>
        <taxon>Bacteria</taxon>
        <taxon>Bacillati</taxon>
        <taxon>Actinomycetota</taxon>
        <taxon>Actinomycetes</taxon>
        <taxon>Kitasatosporales</taxon>
        <taxon>Streptomycetaceae</taxon>
        <taxon>Streptomyces</taxon>
    </lineage>
</organism>
<dbReference type="RefSeq" id="WP_311672286.1">
    <property type="nucleotide sequence ID" value="NZ_JAVREQ010000003.1"/>
</dbReference>
<protein>
    <recommendedName>
        <fullName evidence="3">ATP-binding protein</fullName>
    </recommendedName>
</protein>
<evidence type="ECO:0000313" key="1">
    <source>
        <dbReference type="EMBL" id="MDT0378401.1"/>
    </source>
</evidence>
<gene>
    <name evidence="1" type="ORF">RM572_06350</name>
</gene>
<proteinExistence type="predicted"/>
<name>A0ABU2NN43_9ACTN</name>
<dbReference type="Proteomes" id="UP001183414">
    <property type="component" value="Unassembled WGS sequence"/>
</dbReference>
<keyword evidence="2" id="KW-1185">Reference proteome</keyword>
<comment type="caution">
    <text evidence="1">The sequence shown here is derived from an EMBL/GenBank/DDBJ whole genome shotgun (WGS) entry which is preliminary data.</text>
</comment>